<feature type="region of interest" description="Disordered" evidence="1">
    <location>
        <begin position="64"/>
        <end position="85"/>
    </location>
</feature>
<evidence type="ECO:0000259" key="2">
    <source>
        <dbReference type="Pfam" id="PF12728"/>
    </source>
</evidence>
<keyword evidence="4" id="KW-1185">Reference proteome</keyword>
<name>A0A9X0QHP0_9BACT</name>
<evidence type="ECO:0000256" key="1">
    <source>
        <dbReference type="SAM" id="MobiDB-lite"/>
    </source>
</evidence>
<dbReference type="SUPFAM" id="SSF46955">
    <property type="entry name" value="Putative DNA-binding domain"/>
    <property type="match status" value="1"/>
</dbReference>
<protein>
    <submittedName>
        <fullName evidence="3">Excisionase family DNA binding protein</fullName>
    </submittedName>
</protein>
<dbReference type="InterPro" id="IPR036388">
    <property type="entry name" value="WH-like_DNA-bd_sf"/>
</dbReference>
<dbReference type="InterPro" id="IPR009061">
    <property type="entry name" value="DNA-bd_dom_put_sf"/>
</dbReference>
<gene>
    <name evidence="3" type="ORF">HDF14_004040</name>
</gene>
<dbReference type="Proteomes" id="UP000535182">
    <property type="component" value="Unassembled WGS sequence"/>
</dbReference>
<proteinExistence type="predicted"/>
<dbReference type="Pfam" id="PF12728">
    <property type="entry name" value="HTH_17"/>
    <property type="match status" value="1"/>
</dbReference>
<dbReference type="Gene3D" id="1.10.10.10">
    <property type="entry name" value="Winged helix-like DNA-binding domain superfamily/Winged helix DNA-binding domain"/>
    <property type="match status" value="1"/>
</dbReference>
<accession>A0A9X0QHP0</accession>
<evidence type="ECO:0000313" key="3">
    <source>
        <dbReference type="EMBL" id="MBB5330405.1"/>
    </source>
</evidence>
<feature type="domain" description="Helix-turn-helix" evidence="2">
    <location>
        <begin position="7"/>
        <end position="60"/>
    </location>
</feature>
<sequence>MAQTHYLLDAHEAAQMLRMDRRTLVRWARLGQVPAHPMGEGERKLWRFVEHELLQWVEARTISSERRPPGSTIETVISAHARRTA</sequence>
<comment type="caution">
    <text evidence="3">The sequence shown here is derived from an EMBL/GenBank/DDBJ whole genome shotgun (WGS) entry which is preliminary data.</text>
</comment>
<organism evidence="3 4">
    <name type="scientific">Tunturiibacter gelidiferens</name>
    <dbReference type="NCBI Taxonomy" id="3069689"/>
    <lineage>
        <taxon>Bacteria</taxon>
        <taxon>Pseudomonadati</taxon>
        <taxon>Acidobacteriota</taxon>
        <taxon>Terriglobia</taxon>
        <taxon>Terriglobales</taxon>
        <taxon>Acidobacteriaceae</taxon>
        <taxon>Tunturiibacter</taxon>
    </lineage>
</organism>
<dbReference type="InterPro" id="IPR041657">
    <property type="entry name" value="HTH_17"/>
</dbReference>
<dbReference type="RefSeq" id="WP_183979857.1">
    <property type="nucleotide sequence ID" value="NZ_JACHEB010000010.1"/>
</dbReference>
<dbReference type="EMBL" id="JACHEB010000010">
    <property type="protein sequence ID" value="MBB5330405.1"/>
    <property type="molecule type" value="Genomic_DNA"/>
</dbReference>
<dbReference type="AlphaFoldDB" id="A0A9X0QHP0"/>
<evidence type="ECO:0000313" key="4">
    <source>
        <dbReference type="Proteomes" id="UP000535182"/>
    </source>
</evidence>
<reference evidence="3 4" key="1">
    <citation type="submission" date="2020-08" db="EMBL/GenBank/DDBJ databases">
        <title>Genomic Encyclopedia of Type Strains, Phase IV (KMG-V): Genome sequencing to study the core and pangenomes of soil and plant-associated prokaryotes.</title>
        <authorList>
            <person name="Whitman W."/>
        </authorList>
    </citation>
    <scope>NUCLEOTIDE SEQUENCE [LARGE SCALE GENOMIC DNA]</scope>
    <source>
        <strain evidence="3 4">X5P2</strain>
    </source>
</reference>